<dbReference type="InterPro" id="IPR023187">
    <property type="entry name" value="Tscrpt_reg_MarR-type_CS"/>
</dbReference>
<dbReference type="InterPro" id="IPR000835">
    <property type="entry name" value="HTH_MarR-typ"/>
</dbReference>
<dbReference type="PANTHER" id="PTHR33164">
    <property type="entry name" value="TRANSCRIPTIONAL REGULATOR, MARR FAMILY"/>
    <property type="match status" value="1"/>
</dbReference>
<dbReference type="PROSITE" id="PS50995">
    <property type="entry name" value="HTH_MARR_2"/>
    <property type="match status" value="1"/>
</dbReference>
<protein>
    <submittedName>
        <fullName evidence="5">MarR family transcriptional regulator</fullName>
    </submittedName>
</protein>
<evidence type="ECO:0000256" key="3">
    <source>
        <dbReference type="ARBA" id="ARBA00023163"/>
    </source>
</evidence>
<dbReference type="InterPro" id="IPR036388">
    <property type="entry name" value="WH-like_DNA-bd_sf"/>
</dbReference>
<dbReference type="EMBL" id="JAVYII010000004">
    <property type="protein sequence ID" value="MDT9593671.1"/>
    <property type="molecule type" value="Genomic_DNA"/>
</dbReference>
<feature type="domain" description="HTH marR-type" evidence="4">
    <location>
        <begin position="1"/>
        <end position="143"/>
    </location>
</feature>
<dbReference type="InterPro" id="IPR036390">
    <property type="entry name" value="WH_DNA-bd_sf"/>
</dbReference>
<dbReference type="SMART" id="SM00347">
    <property type="entry name" value="HTH_MARR"/>
    <property type="match status" value="1"/>
</dbReference>
<evidence type="ECO:0000259" key="4">
    <source>
        <dbReference type="PROSITE" id="PS50995"/>
    </source>
</evidence>
<evidence type="ECO:0000313" key="5">
    <source>
        <dbReference type="EMBL" id="MDT9593671.1"/>
    </source>
</evidence>
<keyword evidence="1" id="KW-0805">Transcription regulation</keyword>
<evidence type="ECO:0000256" key="1">
    <source>
        <dbReference type="ARBA" id="ARBA00023015"/>
    </source>
</evidence>
<dbReference type="PANTHER" id="PTHR33164:SF43">
    <property type="entry name" value="HTH-TYPE TRANSCRIPTIONAL REPRESSOR YETL"/>
    <property type="match status" value="1"/>
</dbReference>
<dbReference type="RefSeq" id="WP_315733162.1">
    <property type="nucleotide sequence ID" value="NZ_JAVYII010000004.1"/>
</dbReference>
<evidence type="ECO:0000313" key="6">
    <source>
        <dbReference type="Proteomes" id="UP001268542"/>
    </source>
</evidence>
<proteinExistence type="predicted"/>
<dbReference type="PROSITE" id="PS01117">
    <property type="entry name" value="HTH_MARR_1"/>
    <property type="match status" value="1"/>
</dbReference>
<name>A0ABU3PWW0_9ACTN</name>
<dbReference type="Gene3D" id="1.10.10.10">
    <property type="entry name" value="Winged helix-like DNA-binding domain superfamily/Winged helix DNA-binding domain"/>
    <property type="match status" value="1"/>
</dbReference>
<dbReference type="SUPFAM" id="SSF46785">
    <property type="entry name" value="Winged helix' DNA-binding domain"/>
    <property type="match status" value="1"/>
</dbReference>
<dbReference type="PRINTS" id="PR00598">
    <property type="entry name" value="HTHMARR"/>
</dbReference>
<accession>A0ABU3PWW0</accession>
<sequence>MSAAERALDQVLRLTLALEQDMTSSLARVGLTPARSHVLWLLVAEGPSPQVALARALDVTPRNVTGLVDGLERDGFVTREPDPSDRRAQRVTLTPRGREVADGLVAGRSTLAAQLFAGLSAERVESIGSDLELLAARVEALVAEAAG</sequence>
<keyword evidence="2" id="KW-0238">DNA-binding</keyword>
<dbReference type="Proteomes" id="UP001268542">
    <property type="component" value="Unassembled WGS sequence"/>
</dbReference>
<dbReference type="InterPro" id="IPR039422">
    <property type="entry name" value="MarR/SlyA-like"/>
</dbReference>
<evidence type="ECO:0000256" key="2">
    <source>
        <dbReference type="ARBA" id="ARBA00023125"/>
    </source>
</evidence>
<comment type="caution">
    <text evidence="5">The sequence shown here is derived from an EMBL/GenBank/DDBJ whole genome shotgun (WGS) entry which is preliminary data.</text>
</comment>
<gene>
    <name evidence="5" type="ORF">RDV89_11375</name>
</gene>
<reference evidence="5 6" key="1">
    <citation type="submission" date="2023-08" db="EMBL/GenBank/DDBJ databases">
        <title>Nocardioides seae sp. nov., a bacterium isolated from a soil.</title>
        <authorList>
            <person name="Wang X."/>
        </authorList>
    </citation>
    <scope>NUCLEOTIDE SEQUENCE [LARGE SCALE GENOMIC DNA]</scope>
    <source>
        <strain evidence="5 6">YZH12</strain>
    </source>
</reference>
<keyword evidence="6" id="KW-1185">Reference proteome</keyword>
<organism evidence="5 6">
    <name type="scientific">Nocardioides imazamoxiresistens</name>
    <dbReference type="NCBI Taxonomy" id="3231893"/>
    <lineage>
        <taxon>Bacteria</taxon>
        <taxon>Bacillati</taxon>
        <taxon>Actinomycetota</taxon>
        <taxon>Actinomycetes</taxon>
        <taxon>Propionibacteriales</taxon>
        <taxon>Nocardioidaceae</taxon>
        <taxon>Nocardioides</taxon>
    </lineage>
</organism>
<keyword evidence="3" id="KW-0804">Transcription</keyword>
<dbReference type="Pfam" id="PF01047">
    <property type="entry name" value="MarR"/>
    <property type="match status" value="1"/>
</dbReference>